<proteinExistence type="predicted"/>
<sequence>MKSLQQILNILKTEGPQSAKQLAEALDLTTMGVRQHLLSLEGEGKVSYEDHPAVRGRPVRYWTLTEHANEEFENRHEELTLQLIESVQEIFGSAGLEQLINNREQKMRQLYHQALEKQTTLPQKLQVLADIRSREGYMATIQEVDGDWLLLENHCPICAAARQCQNFCRSELSIFQNLLTGLATVAREEHIITGARRCVYRITPI</sequence>
<gene>
    <name evidence="2" type="ORF">YC6258_04742</name>
</gene>
<dbReference type="RefSeq" id="WP_044618704.1">
    <property type="nucleotide sequence ID" value="NZ_CP007142.1"/>
</dbReference>
<organism evidence="2 3">
    <name type="scientific">Gynuella sunshinyii YC6258</name>
    <dbReference type="NCBI Taxonomy" id="1445510"/>
    <lineage>
        <taxon>Bacteria</taxon>
        <taxon>Pseudomonadati</taxon>
        <taxon>Pseudomonadota</taxon>
        <taxon>Gammaproteobacteria</taxon>
        <taxon>Oceanospirillales</taxon>
        <taxon>Saccharospirillaceae</taxon>
        <taxon>Gynuella</taxon>
    </lineage>
</organism>
<evidence type="ECO:0000259" key="1">
    <source>
        <dbReference type="Pfam" id="PF08279"/>
    </source>
</evidence>
<dbReference type="PANTHER" id="PTHR30363">
    <property type="entry name" value="HTH-TYPE TRANSCRIPTIONAL REGULATOR SRLR-RELATED"/>
    <property type="match status" value="1"/>
</dbReference>
<dbReference type="InterPro" id="IPR036390">
    <property type="entry name" value="WH_DNA-bd_sf"/>
</dbReference>
<feature type="domain" description="Helix-turn-helix type 11" evidence="1">
    <location>
        <begin position="4"/>
        <end position="44"/>
    </location>
</feature>
<dbReference type="Pfam" id="PF08279">
    <property type="entry name" value="HTH_11"/>
    <property type="match status" value="1"/>
</dbReference>
<evidence type="ECO:0000313" key="2">
    <source>
        <dbReference type="EMBL" id="AJQ96774.1"/>
    </source>
</evidence>
<dbReference type="InterPro" id="IPR050313">
    <property type="entry name" value="Carb_Metab_HTH_regulators"/>
</dbReference>
<dbReference type="Proteomes" id="UP000032266">
    <property type="component" value="Chromosome"/>
</dbReference>
<dbReference type="AlphaFoldDB" id="A0A0C5W289"/>
<dbReference type="Gene3D" id="1.10.10.10">
    <property type="entry name" value="Winged helix-like DNA-binding domain superfamily/Winged helix DNA-binding domain"/>
    <property type="match status" value="1"/>
</dbReference>
<reference evidence="2 3" key="1">
    <citation type="submission" date="2014-01" db="EMBL/GenBank/DDBJ databases">
        <title>Full genme sequencing of cellulolytic bacterium Gynuella sunshinyii YC6258T gen. nov., sp. nov.</title>
        <authorList>
            <person name="Khan H."/>
            <person name="Chung E.J."/>
            <person name="Chung Y.R."/>
        </authorList>
    </citation>
    <scope>NUCLEOTIDE SEQUENCE [LARGE SCALE GENOMIC DNA]</scope>
    <source>
        <strain evidence="2 3">YC6258</strain>
    </source>
</reference>
<dbReference type="EMBL" id="CP007142">
    <property type="protein sequence ID" value="AJQ96774.1"/>
    <property type="molecule type" value="Genomic_DNA"/>
</dbReference>
<dbReference type="KEGG" id="gsn:YC6258_04742"/>
<dbReference type="SUPFAM" id="SSF46785">
    <property type="entry name" value="Winged helix' DNA-binding domain"/>
    <property type="match status" value="1"/>
</dbReference>
<dbReference type="PANTHER" id="PTHR30363:SF28">
    <property type="entry name" value="TRANSCRIPTIONAL REGULATORY PROTEIN-RELATED"/>
    <property type="match status" value="1"/>
</dbReference>
<keyword evidence="3" id="KW-1185">Reference proteome</keyword>
<accession>A0A0C5W289</accession>
<protein>
    <submittedName>
        <fullName evidence="2">Putative transcriptional regulator</fullName>
    </submittedName>
</protein>
<name>A0A0C5W289_9GAMM</name>
<dbReference type="STRING" id="1445510.YC6258_04742"/>
<evidence type="ECO:0000313" key="3">
    <source>
        <dbReference type="Proteomes" id="UP000032266"/>
    </source>
</evidence>
<dbReference type="OrthoDB" id="155998at2"/>
<dbReference type="HOGENOM" id="CLU_078469_2_0_6"/>
<dbReference type="InterPro" id="IPR013196">
    <property type="entry name" value="HTH_11"/>
</dbReference>
<dbReference type="InterPro" id="IPR036388">
    <property type="entry name" value="WH-like_DNA-bd_sf"/>
</dbReference>
<dbReference type="PATRIC" id="fig|1445510.3.peg.4704"/>